<accession>A0A7G9B362</accession>
<dbReference type="CDD" id="cd13603">
    <property type="entry name" value="PBP2_TRAP_Siap_TeaA_like"/>
    <property type="match status" value="1"/>
</dbReference>
<dbReference type="NCBIfam" id="NF037995">
    <property type="entry name" value="TRAP_S1"/>
    <property type="match status" value="1"/>
</dbReference>
<dbReference type="Gene3D" id="3.40.190.170">
    <property type="entry name" value="Bacterial extracellular solute-binding protein, family 7"/>
    <property type="match status" value="1"/>
</dbReference>
<keyword evidence="7" id="KW-1185">Reference proteome</keyword>
<reference evidence="6 7" key="1">
    <citation type="submission" date="2020-08" db="EMBL/GenBank/DDBJ databases">
        <authorList>
            <person name="Liu C."/>
            <person name="Sun Q."/>
        </authorList>
    </citation>
    <scope>NUCLEOTIDE SEQUENCE [LARGE SCALE GENOMIC DNA]</scope>
    <source>
        <strain evidence="6 7">NSJ-62</strain>
    </source>
</reference>
<dbReference type="InterPro" id="IPR018389">
    <property type="entry name" value="DctP_fam"/>
</dbReference>
<proteinExistence type="inferred from homology"/>
<dbReference type="GO" id="GO:0055085">
    <property type="term" value="P:transmembrane transport"/>
    <property type="evidence" value="ECO:0007669"/>
    <property type="project" value="InterPro"/>
</dbReference>
<evidence type="ECO:0000313" key="6">
    <source>
        <dbReference type="EMBL" id="QNL43993.1"/>
    </source>
</evidence>
<name>A0A7G9B362_9FIRM</name>
<dbReference type="Pfam" id="PF03480">
    <property type="entry name" value="DctP"/>
    <property type="match status" value="1"/>
</dbReference>
<dbReference type="GO" id="GO:0030288">
    <property type="term" value="C:outer membrane-bounded periplasmic space"/>
    <property type="evidence" value="ECO:0007669"/>
    <property type="project" value="InterPro"/>
</dbReference>
<keyword evidence="3" id="KW-0813">Transport</keyword>
<evidence type="ECO:0000256" key="4">
    <source>
        <dbReference type="ARBA" id="ARBA00022729"/>
    </source>
</evidence>
<dbReference type="PIRSF" id="PIRSF006470">
    <property type="entry name" value="DctB"/>
    <property type="match status" value="1"/>
</dbReference>
<evidence type="ECO:0000256" key="3">
    <source>
        <dbReference type="ARBA" id="ARBA00022448"/>
    </source>
</evidence>
<dbReference type="EMBL" id="CP060490">
    <property type="protein sequence ID" value="QNL43993.1"/>
    <property type="molecule type" value="Genomic_DNA"/>
</dbReference>
<protein>
    <submittedName>
        <fullName evidence="6">TRAP transporter substrate-binding protein</fullName>
    </submittedName>
</protein>
<organism evidence="6 7">
    <name type="scientific">Oscillibacter hominis</name>
    <dbReference type="NCBI Taxonomy" id="2763056"/>
    <lineage>
        <taxon>Bacteria</taxon>
        <taxon>Bacillati</taxon>
        <taxon>Bacillota</taxon>
        <taxon>Clostridia</taxon>
        <taxon>Eubacteriales</taxon>
        <taxon>Oscillospiraceae</taxon>
        <taxon>Oscillibacter</taxon>
    </lineage>
</organism>
<comment type="subcellular location">
    <subcellularLocation>
        <location evidence="1">Cell envelope</location>
    </subcellularLocation>
</comment>
<gene>
    <name evidence="6" type="ORF">H8790_11155</name>
</gene>
<dbReference type="AlphaFoldDB" id="A0A7G9B362"/>
<comment type="similarity">
    <text evidence="2">Belongs to the bacterial solute-binding protein 7 family.</text>
</comment>
<evidence type="ECO:0000313" key="7">
    <source>
        <dbReference type="Proteomes" id="UP000515960"/>
    </source>
</evidence>
<dbReference type="RefSeq" id="WP_187332573.1">
    <property type="nucleotide sequence ID" value="NZ_CP060490.1"/>
</dbReference>
<dbReference type="PANTHER" id="PTHR33376:SF4">
    <property type="entry name" value="SIALIC ACID-BINDING PERIPLASMIC PROTEIN SIAP"/>
    <property type="match status" value="1"/>
</dbReference>
<dbReference type="InterPro" id="IPR004682">
    <property type="entry name" value="TRAP_DctP"/>
</dbReference>
<feature type="chain" id="PRO_5038982339" evidence="5">
    <location>
        <begin position="22"/>
        <end position="352"/>
    </location>
</feature>
<sequence>MKKVLAFVLSLCMLLPLVACGNNGSGNSGSGTAGNNGDDITAEHPITMVVAHDEVLDSPQQRAMEAFKEYVEAESGGRIVVELHANGELGDAATMANMIGMGSVQASSFCSDILATYNDKLSFLCLPFLFDDYEQAVDLVWNPDGELHKLYQEEANKAGYYILGFQYDGQRGFSNNVREVLTAEDMKGLKVRVMQSDISVATFTALGCNVTPMSFSEVYTALQQNVVEGQDNPASLTLANKFNEVQKYYSTIGHNMNVSIFVTNKDWLESLPDDLREIVLYAGEEFGGKQKREETRALEEADLKEIDESGCKVTRIEDKSSFIEATQSVYDQFRGIYGDEFMDTVLKAVGKA</sequence>
<dbReference type="KEGG" id="ohi:H8790_11155"/>
<dbReference type="PANTHER" id="PTHR33376">
    <property type="match status" value="1"/>
</dbReference>
<evidence type="ECO:0000256" key="1">
    <source>
        <dbReference type="ARBA" id="ARBA00004196"/>
    </source>
</evidence>
<keyword evidence="4 5" id="KW-0732">Signal</keyword>
<evidence type="ECO:0000256" key="2">
    <source>
        <dbReference type="ARBA" id="ARBA00009023"/>
    </source>
</evidence>
<dbReference type="Proteomes" id="UP000515960">
    <property type="component" value="Chromosome"/>
</dbReference>
<dbReference type="NCBIfam" id="TIGR00787">
    <property type="entry name" value="dctP"/>
    <property type="match status" value="1"/>
</dbReference>
<dbReference type="InterPro" id="IPR038404">
    <property type="entry name" value="TRAP_DctP_sf"/>
</dbReference>
<feature type="signal peptide" evidence="5">
    <location>
        <begin position="1"/>
        <end position="21"/>
    </location>
</feature>
<evidence type="ECO:0000256" key="5">
    <source>
        <dbReference type="SAM" id="SignalP"/>
    </source>
</evidence>